<dbReference type="Gene3D" id="3.40.50.1820">
    <property type="entry name" value="alpha/beta hydrolase"/>
    <property type="match status" value="1"/>
</dbReference>
<accession>A0ABR8RZ38</accession>
<dbReference type="SUPFAM" id="SSF53474">
    <property type="entry name" value="alpha/beta-Hydrolases"/>
    <property type="match status" value="1"/>
</dbReference>
<protein>
    <submittedName>
        <fullName evidence="2">Alpha/beta hydrolase</fullName>
    </submittedName>
</protein>
<dbReference type="InterPro" id="IPR050266">
    <property type="entry name" value="AB_hydrolase_sf"/>
</dbReference>
<gene>
    <name evidence="2" type="ORF">H9651_02305</name>
</gene>
<evidence type="ECO:0000313" key="3">
    <source>
        <dbReference type="Proteomes" id="UP000648352"/>
    </source>
</evidence>
<reference evidence="2 3" key="1">
    <citation type="submission" date="2020-08" db="EMBL/GenBank/DDBJ databases">
        <title>A Genomic Blueprint of the Chicken Gut Microbiome.</title>
        <authorList>
            <person name="Gilroy R."/>
            <person name="Ravi A."/>
            <person name="Getino M."/>
            <person name="Pursley I."/>
            <person name="Horton D.L."/>
            <person name="Alikhan N.-F."/>
            <person name="Baker D."/>
            <person name="Gharbi K."/>
            <person name="Hall N."/>
            <person name="Watson M."/>
            <person name="Adriaenssens E.M."/>
            <person name="Foster-Nyarko E."/>
            <person name="Jarju S."/>
            <person name="Secka A."/>
            <person name="Antonio M."/>
            <person name="Oren A."/>
            <person name="Chaudhuri R."/>
            <person name="La Ragione R.M."/>
            <person name="Hildebrand F."/>
            <person name="Pallen M.J."/>
        </authorList>
    </citation>
    <scope>NUCLEOTIDE SEQUENCE [LARGE SCALE GENOMIC DNA]</scope>
    <source>
        <strain evidence="2 3">Sa4CUA7</strain>
    </source>
</reference>
<evidence type="ECO:0000313" key="2">
    <source>
        <dbReference type="EMBL" id="MBD7956465.1"/>
    </source>
</evidence>
<organism evidence="2 3">
    <name type="scientific">Microbacterium pullorum</name>
    <dbReference type="NCBI Taxonomy" id="2762236"/>
    <lineage>
        <taxon>Bacteria</taxon>
        <taxon>Bacillati</taxon>
        <taxon>Actinomycetota</taxon>
        <taxon>Actinomycetes</taxon>
        <taxon>Micrococcales</taxon>
        <taxon>Microbacteriaceae</taxon>
        <taxon>Microbacterium</taxon>
    </lineage>
</organism>
<evidence type="ECO:0000259" key="1">
    <source>
        <dbReference type="Pfam" id="PF12697"/>
    </source>
</evidence>
<name>A0ABR8RZ38_9MICO</name>
<dbReference type="InterPro" id="IPR000073">
    <property type="entry name" value="AB_hydrolase_1"/>
</dbReference>
<dbReference type="PANTHER" id="PTHR43798">
    <property type="entry name" value="MONOACYLGLYCEROL LIPASE"/>
    <property type="match status" value="1"/>
</dbReference>
<dbReference type="RefSeq" id="WP_191717464.1">
    <property type="nucleotide sequence ID" value="NZ_JACSQP010000001.1"/>
</dbReference>
<dbReference type="PRINTS" id="PR00111">
    <property type="entry name" value="ABHYDROLASE"/>
</dbReference>
<dbReference type="Pfam" id="PF12697">
    <property type="entry name" value="Abhydrolase_6"/>
    <property type="match status" value="1"/>
</dbReference>
<keyword evidence="3" id="KW-1185">Reference proteome</keyword>
<dbReference type="InterPro" id="IPR029058">
    <property type="entry name" value="AB_hydrolase_fold"/>
</dbReference>
<dbReference type="Proteomes" id="UP000648352">
    <property type="component" value="Unassembled WGS sequence"/>
</dbReference>
<proteinExistence type="predicted"/>
<keyword evidence="2" id="KW-0378">Hydrolase</keyword>
<feature type="domain" description="AB hydrolase-1" evidence="1">
    <location>
        <begin position="22"/>
        <end position="251"/>
    </location>
</feature>
<dbReference type="PANTHER" id="PTHR43798:SF5">
    <property type="entry name" value="MONOACYLGLYCEROL LIPASE ABHD6"/>
    <property type="match status" value="1"/>
</dbReference>
<dbReference type="EMBL" id="JACSQP010000001">
    <property type="protein sequence ID" value="MBD7956465.1"/>
    <property type="molecule type" value="Genomic_DNA"/>
</dbReference>
<sequence length="260" mass="27605">MPVPVTLPRQAWGEPHAPRRALLVHGLGSNGALMWLYGTALAGLGWHATAVDLRGHGTAPRALDYTIAAYAADVAATTPDAATPDAADDTARPWDLVIGHSLGGAAATVAAAAHPDWTRRLVLIDPGIRLADGDRSVVRDSQTRAFDDPTEAAVRAEHPLWHPNDVELKALAARQASRWGVEQTSDQNTAWDVTADAARLSVATHVIASDPEVYSIFTGDLVRDVLANPHITMSVVAGAGHSPHRDKPADTLRHLMEVLA</sequence>
<comment type="caution">
    <text evidence="2">The sequence shown here is derived from an EMBL/GenBank/DDBJ whole genome shotgun (WGS) entry which is preliminary data.</text>
</comment>
<dbReference type="GO" id="GO:0016787">
    <property type="term" value="F:hydrolase activity"/>
    <property type="evidence" value="ECO:0007669"/>
    <property type="project" value="UniProtKB-KW"/>
</dbReference>